<feature type="transmembrane region" description="Helical" evidence="6">
    <location>
        <begin position="30"/>
        <end position="50"/>
    </location>
</feature>
<keyword evidence="5" id="KW-0325">Glycoprotein</keyword>
<dbReference type="EMBL" id="LNRQ01000007">
    <property type="protein sequence ID" value="KZM89294.1"/>
    <property type="molecule type" value="Genomic_DNA"/>
</dbReference>
<keyword evidence="2" id="KW-0328">Glycosyltransferase</keyword>
<dbReference type="GO" id="GO:0016020">
    <property type="term" value="C:membrane"/>
    <property type="evidence" value="ECO:0007669"/>
    <property type="project" value="UniProtKB-SubCell"/>
</dbReference>
<evidence type="ECO:0000256" key="2">
    <source>
        <dbReference type="ARBA" id="ARBA00022676"/>
    </source>
</evidence>
<keyword evidence="6" id="KW-0812">Transmembrane</keyword>
<proteinExistence type="predicted"/>
<dbReference type="InterPro" id="IPR003406">
    <property type="entry name" value="Glyco_trans_14"/>
</dbReference>
<dbReference type="InterPro" id="IPR044174">
    <property type="entry name" value="BC10-like"/>
</dbReference>
<evidence type="ECO:0000256" key="3">
    <source>
        <dbReference type="ARBA" id="ARBA00022679"/>
    </source>
</evidence>
<protein>
    <submittedName>
        <fullName evidence="7">Uncharacterized protein</fullName>
    </submittedName>
</protein>
<evidence type="ECO:0000256" key="6">
    <source>
        <dbReference type="SAM" id="Phobius"/>
    </source>
</evidence>
<dbReference type="Pfam" id="PF02485">
    <property type="entry name" value="Branch"/>
    <property type="match status" value="1"/>
</dbReference>
<sequence>MMQARLVAMEEGKEPSLPISNQPRAFPRSLRFCSVILGLGIVFTVFSIFMSRHFSFENVVIPATSSKIHLCFQQSNDFQSWIRPPLNVWHRMSDAQLLWRASFDPQIKSYPFERVPKIAFMFLTRGPLPMAPLWERFFKGHEQMYSIYIHALPTYNETYPPFSPFYQRQIPSKVTEWGMMSMCNAERRLLANALLDMSNEWFILLSEACIPLQSFPAVYLYISNSRLSFMEIYDDPGPCGRGRYNHNMEPVVNLTNWRKGSQWFEIDRKLAVDIIKDDTYYPKFEQFCRPACYVDEHYFQTMLSIRSPQLLANRTLTWVDWSQGGPHPTTYTKADVTKEFFTKIAKKQTCTYNNQPSKACLFFARKFAPETLDTLLEHSLEYFGY</sequence>
<evidence type="ECO:0000256" key="1">
    <source>
        <dbReference type="ARBA" id="ARBA00004606"/>
    </source>
</evidence>
<name>A0A164USG1_DAUCS</name>
<accession>A0A164USG1</accession>
<keyword evidence="4 6" id="KW-0472">Membrane</keyword>
<evidence type="ECO:0000256" key="5">
    <source>
        <dbReference type="ARBA" id="ARBA00023180"/>
    </source>
</evidence>
<dbReference type="PANTHER" id="PTHR31042">
    <property type="entry name" value="CORE-2/I-BRANCHING BETA-1,6-N-ACETYLGLUCOSAMINYLTRANSFERASE FAMILY PROTEIN-RELATED"/>
    <property type="match status" value="1"/>
</dbReference>
<keyword evidence="3" id="KW-0808">Transferase</keyword>
<dbReference type="OMA" id="HEQMYSI"/>
<dbReference type="Gramene" id="KZM89294">
    <property type="protein sequence ID" value="KZM89294"/>
    <property type="gene ID" value="DCAR_026369"/>
</dbReference>
<dbReference type="GO" id="GO:0016757">
    <property type="term" value="F:glycosyltransferase activity"/>
    <property type="evidence" value="ECO:0007669"/>
    <property type="project" value="UniProtKB-KW"/>
</dbReference>
<comment type="subcellular location">
    <subcellularLocation>
        <location evidence="1">Membrane</location>
        <topology evidence="1">Single-pass type II membrane protein</topology>
    </subcellularLocation>
</comment>
<organism evidence="7">
    <name type="scientific">Daucus carota subsp. sativus</name>
    <name type="common">Carrot</name>
    <dbReference type="NCBI Taxonomy" id="79200"/>
    <lineage>
        <taxon>Eukaryota</taxon>
        <taxon>Viridiplantae</taxon>
        <taxon>Streptophyta</taxon>
        <taxon>Embryophyta</taxon>
        <taxon>Tracheophyta</taxon>
        <taxon>Spermatophyta</taxon>
        <taxon>Magnoliopsida</taxon>
        <taxon>eudicotyledons</taxon>
        <taxon>Gunneridae</taxon>
        <taxon>Pentapetalae</taxon>
        <taxon>asterids</taxon>
        <taxon>campanulids</taxon>
        <taxon>Apiales</taxon>
        <taxon>Apiaceae</taxon>
        <taxon>Apioideae</taxon>
        <taxon>Scandiceae</taxon>
        <taxon>Daucinae</taxon>
        <taxon>Daucus</taxon>
        <taxon>Daucus sect. Daucus</taxon>
    </lineage>
</organism>
<comment type="caution">
    <text evidence="7">The sequence shown here is derived from an EMBL/GenBank/DDBJ whole genome shotgun (WGS) entry which is preliminary data.</text>
</comment>
<gene>
    <name evidence="7" type="ORF">DCAR_026369</name>
</gene>
<reference evidence="7" key="1">
    <citation type="journal article" date="2016" name="Nat. Genet.">
        <title>A high-quality carrot genome assembly provides new insights into carotenoid accumulation and asterid genome evolution.</title>
        <authorList>
            <person name="Iorizzo M."/>
            <person name="Ellison S."/>
            <person name="Senalik D."/>
            <person name="Zeng P."/>
            <person name="Satapoomin P."/>
            <person name="Huang J."/>
            <person name="Bowman M."/>
            <person name="Iovene M."/>
            <person name="Sanseverino W."/>
            <person name="Cavagnaro P."/>
            <person name="Yildiz M."/>
            <person name="Macko-Podgorni A."/>
            <person name="Moranska E."/>
            <person name="Grzebelus E."/>
            <person name="Grzebelus D."/>
            <person name="Ashrafi H."/>
            <person name="Zheng Z."/>
            <person name="Cheng S."/>
            <person name="Spooner D."/>
            <person name="Van Deynze A."/>
            <person name="Simon P."/>
        </authorList>
    </citation>
    <scope>NUCLEOTIDE SEQUENCE [LARGE SCALE GENOMIC DNA]</scope>
    <source>
        <tissue evidence="7">Leaf</tissue>
    </source>
</reference>
<evidence type="ECO:0000256" key="4">
    <source>
        <dbReference type="ARBA" id="ARBA00023136"/>
    </source>
</evidence>
<dbReference type="AlphaFoldDB" id="A0A164USG1"/>
<dbReference type="STRING" id="79200.A0A164USG1"/>
<keyword evidence="6" id="KW-1133">Transmembrane helix</keyword>
<evidence type="ECO:0000313" key="7">
    <source>
        <dbReference type="EMBL" id="KZM89294.1"/>
    </source>
</evidence>
<dbReference type="PANTHER" id="PTHR31042:SF122">
    <property type="entry name" value="CORE-2_I-BRANCHING ENZYME"/>
    <property type="match status" value="1"/>
</dbReference>